<accession>A0A3B6VIG6</accession>
<protein>
    <recommendedName>
        <fullName evidence="3">Outer membrane protein beta-barrel domain-containing protein</fullName>
    </recommendedName>
</protein>
<evidence type="ECO:0000313" key="2">
    <source>
        <dbReference type="Proteomes" id="UP000010793"/>
    </source>
</evidence>
<dbReference type="EMBL" id="CP002873">
    <property type="protein sequence ID" value="AGA65733.1"/>
    <property type="molecule type" value="Genomic_DNA"/>
</dbReference>
<evidence type="ECO:0000313" key="1">
    <source>
        <dbReference type="EMBL" id="AGA65733.1"/>
    </source>
</evidence>
<dbReference type="Proteomes" id="UP000010793">
    <property type="component" value="Chromosome"/>
</dbReference>
<sequence length="218" mass="23994">MKTKIVTIIAAVIIISNNLFAAFTLDFLAKLGVVGSFTDLTGSVLEGRGDLNLQLGYNFPIGTKLKGIDLLFDTGINFGSLSVKNNPSDKYSINQMDIMGINTGLACKFVVTPIFLPNALNTNQSAVYGISAGARFIPFIDDINEKPNQVPISLYVNLSVERRIYTYDNRAFVVGANIFYEYMFFNKNDVSKLFASRNINQHHSIGALISVGFHFGEN</sequence>
<name>A0A3B6VIG6_BRAPL</name>
<keyword evidence="2" id="KW-1185">Reference proteome</keyword>
<organism evidence="1 2">
    <name type="scientific">Brachyspira pilosicoli P43/6/78</name>
    <dbReference type="NCBI Taxonomy" id="1042417"/>
    <lineage>
        <taxon>Bacteria</taxon>
        <taxon>Pseudomonadati</taxon>
        <taxon>Spirochaetota</taxon>
        <taxon>Spirochaetia</taxon>
        <taxon>Brachyspirales</taxon>
        <taxon>Brachyspiraceae</taxon>
        <taxon>Brachyspira</taxon>
    </lineage>
</organism>
<dbReference type="RefSeq" id="WP_015273993.1">
    <property type="nucleotide sequence ID" value="NC_019908.1"/>
</dbReference>
<dbReference type="KEGG" id="bpip:BPP43_02015"/>
<gene>
    <name evidence="1" type="ORF">BPP43_02015</name>
</gene>
<proteinExistence type="predicted"/>
<dbReference type="AlphaFoldDB" id="A0A3B6VIG6"/>
<evidence type="ECO:0008006" key="3">
    <source>
        <dbReference type="Google" id="ProtNLM"/>
    </source>
</evidence>
<reference evidence="1 2" key="1">
    <citation type="journal article" date="2013" name="Genome Announc.">
        <title>Complete Genome Sequence of the Porcine Strain Brachyspira pilosicoli P43/6/78(T.).</title>
        <authorList>
            <person name="Lin C."/>
            <person name="den Bakker H.C."/>
            <person name="Suzuki H."/>
            <person name="Lefebure T."/>
            <person name="Ponnala L."/>
            <person name="Sun Q."/>
            <person name="Stanhope M.J."/>
            <person name="Wiedmann M."/>
            <person name="Duhamel G.E."/>
        </authorList>
    </citation>
    <scope>NUCLEOTIDE SEQUENCE [LARGE SCALE GENOMIC DNA]</scope>
    <source>
        <strain evidence="1 2">P43/6/78</strain>
    </source>
</reference>